<keyword evidence="2 5" id="KW-0732">Signal</keyword>
<proteinExistence type="inferred from homology"/>
<comment type="similarity">
    <text evidence="1">Belongs to the bacterial solute-binding protein 8 family.</text>
</comment>
<dbReference type="InterPro" id="IPR050902">
    <property type="entry name" value="ABC_Transporter_SBP"/>
</dbReference>
<feature type="compositionally biased region" description="Low complexity" evidence="4">
    <location>
        <begin position="22"/>
        <end position="32"/>
    </location>
</feature>
<dbReference type="RefSeq" id="WP_377908738.1">
    <property type="nucleotide sequence ID" value="NZ_JBHSGK010000004.1"/>
</dbReference>
<evidence type="ECO:0000256" key="1">
    <source>
        <dbReference type="ARBA" id="ARBA00008814"/>
    </source>
</evidence>
<reference evidence="8" key="1">
    <citation type="journal article" date="2019" name="Int. J. Syst. Evol. Microbiol.">
        <title>The Global Catalogue of Microorganisms (GCM) 10K type strain sequencing project: providing services to taxonomists for standard genome sequencing and annotation.</title>
        <authorList>
            <consortium name="The Broad Institute Genomics Platform"/>
            <consortium name="The Broad Institute Genome Sequencing Center for Infectious Disease"/>
            <person name="Wu L."/>
            <person name="Ma J."/>
        </authorList>
    </citation>
    <scope>NUCLEOTIDE SEQUENCE [LARGE SCALE GENOMIC DNA]</scope>
    <source>
        <strain evidence="8">JCM 12165</strain>
    </source>
</reference>
<dbReference type="CDD" id="cd01143">
    <property type="entry name" value="YvrC"/>
    <property type="match status" value="1"/>
</dbReference>
<dbReference type="InterPro" id="IPR054828">
    <property type="entry name" value="Vit_B12_bind_prot"/>
</dbReference>
<dbReference type="PANTHER" id="PTHR30535">
    <property type="entry name" value="VITAMIN B12-BINDING PROTEIN"/>
    <property type="match status" value="1"/>
</dbReference>
<feature type="region of interest" description="Disordered" evidence="4">
    <location>
        <begin position="22"/>
        <end position="79"/>
    </location>
</feature>
<organism evidence="7 8">
    <name type="scientific">Bacillus daqingensis</name>
    <dbReference type="NCBI Taxonomy" id="872396"/>
    <lineage>
        <taxon>Bacteria</taxon>
        <taxon>Bacillati</taxon>
        <taxon>Bacillota</taxon>
        <taxon>Bacilli</taxon>
        <taxon>Bacillales</taxon>
        <taxon>Bacillaceae</taxon>
        <taxon>Bacillus</taxon>
    </lineage>
</organism>
<feature type="signal peptide" evidence="5">
    <location>
        <begin position="1"/>
        <end position="20"/>
    </location>
</feature>
<dbReference type="InterPro" id="IPR002491">
    <property type="entry name" value="ABC_transptr_periplasmic_BD"/>
</dbReference>
<dbReference type="Pfam" id="PF01497">
    <property type="entry name" value="Peripla_BP_2"/>
    <property type="match status" value="1"/>
</dbReference>
<evidence type="ECO:0000313" key="7">
    <source>
        <dbReference type="EMBL" id="MFC4736081.1"/>
    </source>
</evidence>
<protein>
    <submittedName>
        <fullName evidence="7">ABC transporter substrate-binding protein</fullName>
    </submittedName>
</protein>
<dbReference type="NCBIfam" id="NF038402">
    <property type="entry name" value="TroA_like"/>
    <property type="match status" value="1"/>
</dbReference>
<evidence type="ECO:0000256" key="3">
    <source>
        <dbReference type="SAM" id="Coils"/>
    </source>
</evidence>
<evidence type="ECO:0000259" key="6">
    <source>
        <dbReference type="PROSITE" id="PS50983"/>
    </source>
</evidence>
<name>A0ABV9NV18_9BACI</name>
<dbReference type="PROSITE" id="PS51257">
    <property type="entry name" value="PROKAR_LIPOPROTEIN"/>
    <property type="match status" value="1"/>
</dbReference>
<evidence type="ECO:0000256" key="2">
    <source>
        <dbReference type="ARBA" id="ARBA00022729"/>
    </source>
</evidence>
<keyword evidence="8" id="KW-1185">Reference proteome</keyword>
<evidence type="ECO:0000256" key="4">
    <source>
        <dbReference type="SAM" id="MobiDB-lite"/>
    </source>
</evidence>
<evidence type="ECO:0000256" key="5">
    <source>
        <dbReference type="SAM" id="SignalP"/>
    </source>
</evidence>
<dbReference type="EMBL" id="JBHSGK010000004">
    <property type="protein sequence ID" value="MFC4736081.1"/>
    <property type="molecule type" value="Genomic_DNA"/>
</dbReference>
<dbReference type="SUPFAM" id="SSF53807">
    <property type="entry name" value="Helical backbone' metal receptor"/>
    <property type="match status" value="1"/>
</dbReference>
<sequence length="356" mass="39043">MKKMTAPLLLSAALIISACGTEENNENGNTNTDNQEANEDTTGNNEAAEDEEGAANNTENNVSNEEQNDEDNETAGEFPVTITDNAGNEVTIDEEPETIVTLQPSDTEILFEIGAGDRLVGVSEYCNYPEEALEIENVGAQDMDLERILSLEPDMALVSDYHASSHDDSLEQLRDAGIDVVVVRNAESFEGTYDTIETLGMLTGTEENAEELIAEMESGMEELAELGETIDEEERKRVWVEVAPSPDIFTTGTGTFMHEMLETIGAENAAEEHEGWVNLTEEEIVTLEPDTIVTTYGYYVEDPQEEVMNRDGWSDVPAVANEDVHDVQSDIVTRSGPRLVEGTRAVAEAVYPDVFE</sequence>
<feature type="coiled-coil region" evidence="3">
    <location>
        <begin position="202"/>
        <end position="236"/>
    </location>
</feature>
<comment type="caution">
    <text evidence="7">The sequence shown here is derived from an EMBL/GenBank/DDBJ whole genome shotgun (WGS) entry which is preliminary data.</text>
</comment>
<dbReference type="Proteomes" id="UP001595896">
    <property type="component" value="Unassembled WGS sequence"/>
</dbReference>
<gene>
    <name evidence="7" type="ORF">ACFO4L_05720</name>
</gene>
<evidence type="ECO:0000313" key="8">
    <source>
        <dbReference type="Proteomes" id="UP001595896"/>
    </source>
</evidence>
<accession>A0ABV9NV18</accession>
<feature type="domain" description="Fe/B12 periplasmic-binding" evidence="6">
    <location>
        <begin position="98"/>
        <end position="354"/>
    </location>
</feature>
<feature type="chain" id="PRO_5046517281" evidence="5">
    <location>
        <begin position="21"/>
        <end position="356"/>
    </location>
</feature>
<dbReference type="PROSITE" id="PS50983">
    <property type="entry name" value="FE_B12_PBP"/>
    <property type="match status" value="1"/>
</dbReference>
<dbReference type="Gene3D" id="3.40.50.1980">
    <property type="entry name" value="Nitrogenase molybdenum iron protein domain"/>
    <property type="match status" value="2"/>
</dbReference>
<keyword evidence="3" id="KW-0175">Coiled coil</keyword>
<dbReference type="PANTHER" id="PTHR30535:SF34">
    <property type="entry name" value="MOLYBDATE-BINDING PROTEIN MOLA"/>
    <property type="match status" value="1"/>
</dbReference>